<accession>A0A0E9PHY5</accession>
<name>A0A0E9PHY5_ANGAN</name>
<sequence>MPQIYTLYKPHTNTWYAYYTHNICEMYSIHNSQPQYTHNVHYKCDIHTYTLPYTRYTHSTGCTLYHTH</sequence>
<reference evidence="1" key="1">
    <citation type="submission" date="2014-11" db="EMBL/GenBank/DDBJ databases">
        <authorList>
            <person name="Amaro Gonzalez C."/>
        </authorList>
    </citation>
    <scope>NUCLEOTIDE SEQUENCE</scope>
</reference>
<proteinExistence type="predicted"/>
<evidence type="ECO:0000313" key="1">
    <source>
        <dbReference type="EMBL" id="JAH03443.1"/>
    </source>
</evidence>
<organism evidence="1">
    <name type="scientific">Anguilla anguilla</name>
    <name type="common">European freshwater eel</name>
    <name type="synonym">Muraena anguilla</name>
    <dbReference type="NCBI Taxonomy" id="7936"/>
    <lineage>
        <taxon>Eukaryota</taxon>
        <taxon>Metazoa</taxon>
        <taxon>Chordata</taxon>
        <taxon>Craniata</taxon>
        <taxon>Vertebrata</taxon>
        <taxon>Euteleostomi</taxon>
        <taxon>Actinopterygii</taxon>
        <taxon>Neopterygii</taxon>
        <taxon>Teleostei</taxon>
        <taxon>Anguilliformes</taxon>
        <taxon>Anguillidae</taxon>
        <taxon>Anguilla</taxon>
    </lineage>
</organism>
<reference evidence="1" key="2">
    <citation type="journal article" date="2015" name="Fish Shellfish Immunol.">
        <title>Early steps in the European eel (Anguilla anguilla)-Vibrio vulnificus interaction in the gills: Role of the RtxA13 toxin.</title>
        <authorList>
            <person name="Callol A."/>
            <person name="Pajuelo D."/>
            <person name="Ebbesson L."/>
            <person name="Teles M."/>
            <person name="MacKenzie S."/>
            <person name="Amaro C."/>
        </authorList>
    </citation>
    <scope>NUCLEOTIDE SEQUENCE</scope>
</reference>
<dbReference type="EMBL" id="GBXM01105134">
    <property type="protein sequence ID" value="JAH03443.1"/>
    <property type="molecule type" value="Transcribed_RNA"/>
</dbReference>
<protein>
    <submittedName>
        <fullName evidence="1">Uncharacterized protein</fullName>
    </submittedName>
</protein>
<dbReference type="AlphaFoldDB" id="A0A0E9PHY5"/>